<dbReference type="STRING" id="137246.A0A401U0E8"/>
<dbReference type="EMBL" id="BEZZ01248822">
    <property type="protein sequence ID" value="GCC48365.1"/>
    <property type="molecule type" value="Genomic_DNA"/>
</dbReference>
<gene>
    <name evidence="1" type="ORF">chiPu_0032912</name>
</gene>
<dbReference type="Proteomes" id="UP000287033">
    <property type="component" value="Unassembled WGS sequence"/>
</dbReference>
<evidence type="ECO:0000313" key="2">
    <source>
        <dbReference type="Proteomes" id="UP000287033"/>
    </source>
</evidence>
<feature type="non-terminal residue" evidence="1">
    <location>
        <position position="58"/>
    </location>
</feature>
<evidence type="ECO:0000313" key="1">
    <source>
        <dbReference type="EMBL" id="GCC48365.1"/>
    </source>
</evidence>
<dbReference type="AlphaFoldDB" id="A0A401U0E8"/>
<comment type="caution">
    <text evidence="1">The sequence shown here is derived from an EMBL/GenBank/DDBJ whole genome shotgun (WGS) entry which is preliminary data.</text>
</comment>
<proteinExistence type="predicted"/>
<keyword evidence="2" id="KW-1185">Reference proteome</keyword>
<sequence>MAGKVDGVGGVNRLLHKCRVAAAPLTFPGRLFQRGKTVPEELVRGEDLSKYRQVASHV</sequence>
<reference evidence="1 2" key="1">
    <citation type="journal article" date="2018" name="Nat. Ecol. Evol.">
        <title>Shark genomes provide insights into elasmobranch evolution and the origin of vertebrates.</title>
        <authorList>
            <person name="Hara Y"/>
            <person name="Yamaguchi K"/>
            <person name="Onimaru K"/>
            <person name="Kadota M"/>
            <person name="Koyanagi M"/>
            <person name="Keeley SD"/>
            <person name="Tatsumi K"/>
            <person name="Tanaka K"/>
            <person name="Motone F"/>
            <person name="Kageyama Y"/>
            <person name="Nozu R"/>
            <person name="Adachi N"/>
            <person name="Nishimura O"/>
            <person name="Nakagawa R"/>
            <person name="Tanegashima C"/>
            <person name="Kiyatake I"/>
            <person name="Matsumoto R"/>
            <person name="Murakumo K"/>
            <person name="Nishida K"/>
            <person name="Terakita A"/>
            <person name="Kuratani S"/>
            <person name="Sato K"/>
            <person name="Hyodo S Kuraku.S."/>
        </authorList>
    </citation>
    <scope>NUCLEOTIDE SEQUENCE [LARGE SCALE GENOMIC DNA]</scope>
</reference>
<name>A0A401U0E8_CHIPU</name>
<organism evidence="1 2">
    <name type="scientific">Chiloscyllium punctatum</name>
    <name type="common">Brownbanded bambooshark</name>
    <name type="synonym">Hemiscyllium punctatum</name>
    <dbReference type="NCBI Taxonomy" id="137246"/>
    <lineage>
        <taxon>Eukaryota</taxon>
        <taxon>Metazoa</taxon>
        <taxon>Chordata</taxon>
        <taxon>Craniata</taxon>
        <taxon>Vertebrata</taxon>
        <taxon>Chondrichthyes</taxon>
        <taxon>Elasmobranchii</taxon>
        <taxon>Galeomorphii</taxon>
        <taxon>Galeoidea</taxon>
        <taxon>Orectolobiformes</taxon>
        <taxon>Hemiscylliidae</taxon>
        <taxon>Chiloscyllium</taxon>
    </lineage>
</organism>
<dbReference type="OrthoDB" id="687049at2759"/>
<accession>A0A401U0E8</accession>
<protein>
    <submittedName>
        <fullName evidence="1">Uncharacterized protein</fullName>
    </submittedName>
</protein>